<feature type="signal peptide" evidence="5">
    <location>
        <begin position="1"/>
        <end position="19"/>
    </location>
</feature>
<dbReference type="OrthoDB" id="9769193at2"/>
<reference evidence="8 10" key="2">
    <citation type="submission" date="2018-08" db="EMBL/GenBank/DDBJ databases">
        <title>A genome reference for cultivated species of the human gut microbiota.</title>
        <authorList>
            <person name="Zou Y."/>
            <person name="Xue W."/>
            <person name="Luo G."/>
        </authorList>
    </citation>
    <scope>NUCLEOTIDE SEQUENCE [LARGE SCALE GENOMIC DNA]</scope>
    <source>
        <strain evidence="8 10">TF05-12AC</strain>
    </source>
</reference>
<evidence type="ECO:0000313" key="10">
    <source>
        <dbReference type="Proteomes" id="UP000260828"/>
    </source>
</evidence>
<proteinExistence type="inferred from homology"/>
<dbReference type="Proteomes" id="UP000095765">
    <property type="component" value="Unassembled WGS sequence"/>
</dbReference>
<dbReference type="PANTHER" id="PTHR46847">
    <property type="entry name" value="D-ALLOSE-BINDING PERIPLASMIC PROTEIN-RELATED"/>
    <property type="match status" value="1"/>
</dbReference>
<reference evidence="7 9" key="1">
    <citation type="submission" date="2015-09" db="EMBL/GenBank/DDBJ databases">
        <authorList>
            <consortium name="Pathogen Informatics"/>
        </authorList>
    </citation>
    <scope>NUCLEOTIDE SEQUENCE [LARGE SCALE GENOMIC DNA]</scope>
    <source>
        <strain evidence="7 9">2789STDY5834939</strain>
    </source>
</reference>
<feature type="region of interest" description="Disordered" evidence="4">
    <location>
        <begin position="30"/>
        <end position="57"/>
    </location>
</feature>
<organism evidence="7 9">
    <name type="scientific">Anaerotruncus colihominis</name>
    <dbReference type="NCBI Taxonomy" id="169435"/>
    <lineage>
        <taxon>Bacteria</taxon>
        <taxon>Bacillati</taxon>
        <taxon>Bacillota</taxon>
        <taxon>Clostridia</taxon>
        <taxon>Eubacteriales</taxon>
        <taxon>Oscillospiraceae</taxon>
        <taxon>Anaerotruncus</taxon>
    </lineage>
</organism>
<dbReference type="EMBL" id="CZBE01000021">
    <property type="protein sequence ID" value="CUQ01999.1"/>
    <property type="molecule type" value="Genomic_DNA"/>
</dbReference>
<evidence type="ECO:0000313" key="9">
    <source>
        <dbReference type="Proteomes" id="UP000095765"/>
    </source>
</evidence>
<dbReference type="SUPFAM" id="SSF53822">
    <property type="entry name" value="Periplasmic binding protein-like I"/>
    <property type="match status" value="1"/>
</dbReference>
<dbReference type="GO" id="GO:0030246">
    <property type="term" value="F:carbohydrate binding"/>
    <property type="evidence" value="ECO:0007669"/>
    <property type="project" value="UniProtKB-ARBA"/>
</dbReference>
<dbReference type="EMBL" id="QVME01000010">
    <property type="protein sequence ID" value="RGE65968.1"/>
    <property type="molecule type" value="Genomic_DNA"/>
</dbReference>
<dbReference type="PROSITE" id="PS51257">
    <property type="entry name" value="PROKAR_LIPOPROTEIN"/>
    <property type="match status" value="1"/>
</dbReference>
<evidence type="ECO:0000313" key="8">
    <source>
        <dbReference type="EMBL" id="RGE65968.1"/>
    </source>
</evidence>
<comment type="subcellular location">
    <subcellularLocation>
        <location evidence="1">Cell envelope</location>
    </subcellularLocation>
</comment>
<feature type="chain" id="PRO_5041863303" evidence="5">
    <location>
        <begin position="20"/>
        <end position="354"/>
    </location>
</feature>
<dbReference type="PANTHER" id="PTHR46847:SF1">
    <property type="entry name" value="D-ALLOSE-BINDING PERIPLASMIC PROTEIN-RELATED"/>
    <property type="match status" value="1"/>
</dbReference>
<evidence type="ECO:0000259" key="6">
    <source>
        <dbReference type="Pfam" id="PF13407"/>
    </source>
</evidence>
<dbReference type="Gene3D" id="3.40.50.2300">
    <property type="match status" value="2"/>
</dbReference>
<dbReference type="Proteomes" id="UP000260828">
    <property type="component" value="Unassembled WGS sequence"/>
</dbReference>
<dbReference type="AlphaFoldDB" id="A0A174T590"/>
<gene>
    <name evidence="7" type="primary">alsB_2</name>
    <name evidence="8" type="ORF">DXC40_15550</name>
    <name evidence="7" type="ORF">ERS852551_02788</name>
</gene>
<dbReference type="InterPro" id="IPR028082">
    <property type="entry name" value="Peripla_BP_I"/>
</dbReference>
<accession>A0A174T590</accession>
<dbReference type="GO" id="GO:0030313">
    <property type="term" value="C:cell envelope"/>
    <property type="evidence" value="ECO:0007669"/>
    <property type="project" value="UniProtKB-SubCell"/>
</dbReference>
<evidence type="ECO:0000256" key="1">
    <source>
        <dbReference type="ARBA" id="ARBA00004196"/>
    </source>
</evidence>
<dbReference type="GeneID" id="72463427"/>
<dbReference type="NCBIfam" id="NF007254">
    <property type="entry name" value="PRK09701.1"/>
    <property type="match status" value="1"/>
</dbReference>
<evidence type="ECO:0000256" key="5">
    <source>
        <dbReference type="SAM" id="SignalP"/>
    </source>
</evidence>
<protein>
    <submittedName>
        <fullName evidence="8">D-allose transporter substrate-binding protein</fullName>
    </submittedName>
    <submittedName>
        <fullName evidence="7">D-allose-binding periplasmic protein</fullName>
    </submittedName>
</protein>
<dbReference type="InterPro" id="IPR025997">
    <property type="entry name" value="SBP_2_dom"/>
</dbReference>
<name>A0A174T590_9FIRM</name>
<keyword evidence="3 5" id="KW-0732">Signal</keyword>
<evidence type="ECO:0000256" key="2">
    <source>
        <dbReference type="ARBA" id="ARBA00007639"/>
    </source>
</evidence>
<dbReference type="RefSeq" id="WP_024731162.1">
    <property type="nucleotide sequence ID" value="NZ_CABIWA010000004.1"/>
</dbReference>
<evidence type="ECO:0000313" key="7">
    <source>
        <dbReference type="EMBL" id="CUQ01999.1"/>
    </source>
</evidence>
<dbReference type="CDD" id="cd06320">
    <property type="entry name" value="PBP1_allose_binding"/>
    <property type="match status" value="1"/>
</dbReference>
<feature type="domain" description="Periplasmic binding protein" evidence="6">
    <location>
        <begin position="65"/>
        <end position="329"/>
    </location>
</feature>
<evidence type="ECO:0000256" key="4">
    <source>
        <dbReference type="SAM" id="MobiDB-lite"/>
    </source>
</evidence>
<sequence length="354" mass="35848">MKKAISLILAATLAMGALAGCGGASSSASSASGAGSAPASPTASAPAPAESSEAASTPAGDEIRVAMVLKTLSNPFWVDMADGIQAEAEKLGVTADIFAVDAETDIDGQLKKCEDAINSGSYDGLGVAPITATNLISAVVAANQKGMPVVNIDAKIDEDALKEAGGYVVGFATSDNHKVGAIGAQYIMEQLPDGGKVAIIEGRAGDLSGELRRDGCKETLEADGSGKYQVVDVQPADWDRQKALDVATNIITKTPDLNAFFVANDTMALGVMQAIANTGNTGKILLVGTDASDETKEAIKAGNMVAVCQDPAAIGATCLDILVDAIKAGETGSPDYEAVSKLVDANLVTKENVA</sequence>
<evidence type="ECO:0000256" key="3">
    <source>
        <dbReference type="ARBA" id="ARBA00022729"/>
    </source>
</evidence>
<comment type="similarity">
    <text evidence="2">Belongs to the bacterial solute-binding protein 2 family.</text>
</comment>
<dbReference type="Pfam" id="PF13407">
    <property type="entry name" value="Peripla_BP_4"/>
    <property type="match status" value="1"/>
</dbReference>